<dbReference type="RefSeq" id="XP_033397374.1">
    <property type="nucleotide sequence ID" value="XM_033544012.1"/>
</dbReference>
<feature type="compositionally biased region" description="Polar residues" evidence="1">
    <location>
        <begin position="45"/>
        <end position="62"/>
    </location>
</feature>
<reference evidence="2" key="1">
    <citation type="journal article" date="2020" name="Stud. Mycol.">
        <title>101 Dothideomycetes genomes: a test case for predicting lifestyles and emergence of pathogens.</title>
        <authorList>
            <person name="Haridas S."/>
            <person name="Albert R."/>
            <person name="Binder M."/>
            <person name="Bloem J."/>
            <person name="Labutti K."/>
            <person name="Salamov A."/>
            <person name="Andreopoulos B."/>
            <person name="Baker S."/>
            <person name="Barry K."/>
            <person name="Bills G."/>
            <person name="Bluhm B."/>
            <person name="Cannon C."/>
            <person name="Castanera R."/>
            <person name="Culley D."/>
            <person name="Daum C."/>
            <person name="Ezra D."/>
            <person name="Gonzalez J."/>
            <person name="Henrissat B."/>
            <person name="Kuo A."/>
            <person name="Liang C."/>
            <person name="Lipzen A."/>
            <person name="Lutzoni F."/>
            <person name="Magnuson J."/>
            <person name="Mondo S."/>
            <person name="Nolan M."/>
            <person name="Ohm R."/>
            <person name="Pangilinan J."/>
            <person name="Park H.-J."/>
            <person name="Ramirez L."/>
            <person name="Alfaro M."/>
            <person name="Sun H."/>
            <person name="Tritt A."/>
            <person name="Yoshinaga Y."/>
            <person name="Zwiers L.-H."/>
            <person name="Turgeon B."/>
            <person name="Goodwin S."/>
            <person name="Spatafora J."/>
            <person name="Crous P."/>
            <person name="Grigoriev I."/>
        </authorList>
    </citation>
    <scope>NUCLEOTIDE SEQUENCE</scope>
    <source>
        <strain evidence="2">CBS 121167</strain>
    </source>
</reference>
<protein>
    <submittedName>
        <fullName evidence="2">Uncharacterized protein</fullName>
    </submittedName>
</protein>
<sequence length="78" mass="8628">MLAAPPSHGTNQPSISPAFLLRRRHRRRPSLCVPWFPSFLSWADTSSSNPSISQAAHASNPTHPLARHLPRLLSVRPS</sequence>
<organism evidence="2 3">
    <name type="scientific">Aplosporella prunicola CBS 121167</name>
    <dbReference type="NCBI Taxonomy" id="1176127"/>
    <lineage>
        <taxon>Eukaryota</taxon>
        <taxon>Fungi</taxon>
        <taxon>Dikarya</taxon>
        <taxon>Ascomycota</taxon>
        <taxon>Pezizomycotina</taxon>
        <taxon>Dothideomycetes</taxon>
        <taxon>Dothideomycetes incertae sedis</taxon>
        <taxon>Botryosphaeriales</taxon>
        <taxon>Aplosporellaceae</taxon>
        <taxon>Aplosporella</taxon>
    </lineage>
</organism>
<evidence type="ECO:0000256" key="1">
    <source>
        <dbReference type="SAM" id="MobiDB-lite"/>
    </source>
</evidence>
<dbReference type="GeneID" id="54301509"/>
<accession>A0A6A6BBP9</accession>
<keyword evidence="3" id="KW-1185">Reference proteome</keyword>
<evidence type="ECO:0000313" key="2">
    <source>
        <dbReference type="EMBL" id="KAF2141662.1"/>
    </source>
</evidence>
<proteinExistence type="predicted"/>
<name>A0A6A6BBP9_9PEZI</name>
<gene>
    <name evidence="2" type="ORF">K452DRAFT_31690</name>
</gene>
<dbReference type="Proteomes" id="UP000799438">
    <property type="component" value="Unassembled WGS sequence"/>
</dbReference>
<dbReference type="EMBL" id="ML995486">
    <property type="protein sequence ID" value="KAF2141662.1"/>
    <property type="molecule type" value="Genomic_DNA"/>
</dbReference>
<dbReference type="AlphaFoldDB" id="A0A6A6BBP9"/>
<evidence type="ECO:0000313" key="3">
    <source>
        <dbReference type="Proteomes" id="UP000799438"/>
    </source>
</evidence>
<feature type="region of interest" description="Disordered" evidence="1">
    <location>
        <begin position="45"/>
        <end position="78"/>
    </location>
</feature>